<accession>A0A1E1M5L4</accession>
<reference evidence="3" key="1">
    <citation type="submission" date="2016-03" db="EMBL/GenBank/DDBJ databases">
        <authorList>
            <person name="Guldener U."/>
        </authorList>
    </citation>
    <scope>NUCLEOTIDE SEQUENCE [LARGE SCALE GENOMIC DNA]</scope>
</reference>
<gene>
    <name evidence="2" type="ORF">RSE6_04531</name>
</gene>
<dbReference type="EMBL" id="FJVC01000167">
    <property type="protein sequence ID" value="CZT44371.1"/>
    <property type="molecule type" value="Genomic_DNA"/>
</dbReference>
<evidence type="ECO:0000313" key="2">
    <source>
        <dbReference type="EMBL" id="CZT44371.1"/>
    </source>
</evidence>
<proteinExistence type="predicted"/>
<name>A0A1E1M5L4_RHYSE</name>
<keyword evidence="3" id="KW-1185">Reference proteome</keyword>
<evidence type="ECO:0000313" key="3">
    <source>
        <dbReference type="Proteomes" id="UP000177625"/>
    </source>
</evidence>
<evidence type="ECO:0000256" key="1">
    <source>
        <dbReference type="SAM" id="MobiDB-lite"/>
    </source>
</evidence>
<protein>
    <submittedName>
        <fullName evidence="2">Uncharacterized protein</fullName>
    </submittedName>
</protein>
<sequence length="183" mass="20319">MRWSDFADAVALFVTKQDQFNKLLNKNYPTVAESIGDIKVLGANTLVEASNTPYPNTKTALASPMLEHTAPEEPDIRIVPNYKKSLMGVRADFIDYCVAKSECLDFICRHWAPVRDIIPPSHMVDTKLEMPTWVTSIEGSAFGRPEVALQGRRGGDSLVGVPSRQNQRKYSASGNLKPSIRIL</sequence>
<feature type="compositionally biased region" description="Polar residues" evidence="1">
    <location>
        <begin position="163"/>
        <end position="176"/>
    </location>
</feature>
<dbReference type="Proteomes" id="UP000177625">
    <property type="component" value="Unassembled WGS sequence"/>
</dbReference>
<feature type="region of interest" description="Disordered" evidence="1">
    <location>
        <begin position="153"/>
        <end position="176"/>
    </location>
</feature>
<dbReference type="AlphaFoldDB" id="A0A1E1M5L4"/>
<organism evidence="2 3">
    <name type="scientific">Rhynchosporium secalis</name>
    <name type="common">Barley scald fungus</name>
    <dbReference type="NCBI Taxonomy" id="38038"/>
    <lineage>
        <taxon>Eukaryota</taxon>
        <taxon>Fungi</taxon>
        <taxon>Dikarya</taxon>
        <taxon>Ascomycota</taxon>
        <taxon>Pezizomycotina</taxon>
        <taxon>Leotiomycetes</taxon>
        <taxon>Helotiales</taxon>
        <taxon>Ploettnerulaceae</taxon>
        <taxon>Rhynchosporium</taxon>
    </lineage>
</organism>